<dbReference type="AlphaFoldDB" id="A0A076EE67"/>
<dbReference type="Proteomes" id="UP000028488">
    <property type="component" value="Chromosome"/>
</dbReference>
<dbReference type="EMBL" id="CP008947">
    <property type="protein sequence ID" value="AII03368.1"/>
    <property type="molecule type" value="Genomic_DNA"/>
</dbReference>
<protein>
    <submittedName>
        <fullName evidence="1">Uncharacterized protein</fullName>
    </submittedName>
</protein>
<sequence length="75" mass="8158">MPCDGAAAFEHHVVEDDTVVGFGDACAVLHRLGGQPELVVGRPDEFRQNVCLNAVMRQTRPKLSRWHFAAADQGG</sequence>
<accession>A0A076EE67</accession>
<organism evidence="1 2">
    <name type="scientific">Rhodococcus opacus</name>
    <name type="common">Nocardia opaca</name>
    <dbReference type="NCBI Taxonomy" id="37919"/>
    <lineage>
        <taxon>Bacteria</taxon>
        <taxon>Bacillati</taxon>
        <taxon>Actinomycetota</taxon>
        <taxon>Actinomycetes</taxon>
        <taxon>Mycobacteriales</taxon>
        <taxon>Nocardiaceae</taxon>
        <taxon>Rhodococcus</taxon>
    </lineage>
</organism>
<gene>
    <name evidence="1" type="ORF">EP51_01405</name>
</gene>
<name>A0A076EE67_RHOOP</name>
<evidence type="ECO:0000313" key="2">
    <source>
        <dbReference type="Proteomes" id="UP000028488"/>
    </source>
</evidence>
<evidence type="ECO:0000313" key="1">
    <source>
        <dbReference type="EMBL" id="AII03368.1"/>
    </source>
</evidence>
<proteinExistence type="predicted"/>
<reference evidence="1 2" key="1">
    <citation type="submission" date="2014-07" db="EMBL/GenBank/DDBJ databases">
        <title>Genome Sequence of Rhodococcus opacus Strain R7, a Biodegrader of Mono- and Polycyclic Aromatic Hydrocarbons.</title>
        <authorList>
            <person name="Di Gennaro P."/>
            <person name="Zampolli J."/>
            <person name="Presti I."/>
            <person name="Cappelletti M."/>
            <person name="D'Ursi P."/>
            <person name="Orro A."/>
            <person name="Mezzelani A."/>
            <person name="Milanesi L."/>
        </authorList>
    </citation>
    <scope>NUCLEOTIDE SEQUENCE [LARGE SCALE GENOMIC DNA]</scope>
    <source>
        <strain evidence="1 2">R7</strain>
    </source>
</reference>